<evidence type="ECO:0000313" key="2">
    <source>
        <dbReference type="EMBL" id="KTT23141.1"/>
    </source>
</evidence>
<dbReference type="Pfam" id="PF00561">
    <property type="entry name" value="Abhydrolase_1"/>
    <property type="match status" value="1"/>
</dbReference>
<dbReference type="PATRIC" id="fig|433924.3.peg.3562"/>
<dbReference type="PANTHER" id="PTHR43433:SF4">
    <property type="entry name" value="NON-HEME CHLOROPEROXIDASE-RELATED"/>
    <property type="match status" value="1"/>
</dbReference>
<dbReference type="InterPro" id="IPR029058">
    <property type="entry name" value="AB_hydrolase_fold"/>
</dbReference>
<keyword evidence="3" id="KW-1185">Reference proteome</keyword>
<dbReference type="OrthoDB" id="9779853at2"/>
<dbReference type="EMBL" id="LDSL01000051">
    <property type="protein sequence ID" value="KTT23141.1"/>
    <property type="molecule type" value="Genomic_DNA"/>
</dbReference>
<sequence>MSGAFIPRGDGHALHVRDWGDGPPVVLLAGWAMDGRIWGETMLGLNAAGLRTIAYDRNGHGRSTDRPGYGYDALADDLAAVLEGLDLRGVTLVAHSGAGGEAMRYLARHGRARVARLILVGATGPRVIGQGGITAEMVALLCRQLGSDLSGWIDANIDPFAPGASRRTNDWMAAMVLDCSRRAVVEFQRTIAHSDLSSDAAGLDVPVTVIHGDRDVSAPLDLSGRVYSDMIPGAELVVYEGAAHGVMVTHAGRLADDIARRATR</sequence>
<dbReference type="InterPro" id="IPR050471">
    <property type="entry name" value="AB_hydrolase"/>
</dbReference>
<accession>A0A147GZL1</accession>
<organism evidence="2 3">
    <name type="scientific">Pseudacidovorax intermedius</name>
    <dbReference type="NCBI Taxonomy" id="433924"/>
    <lineage>
        <taxon>Bacteria</taxon>
        <taxon>Pseudomonadati</taxon>
        <taxon>Pseudomonadota</taxon>
        <taxon>Betaproteobacteria</taxon>
        <taxon>Burkholderiales</taxon>
        <taxon>Comamonadaceae</taxon>
        <taxon>Pseudacidovorax</taxon>
    </lineage>
</organism>
<evidence type="ECO:0000313" key="3">
    <source>
        <dbReference type="Proteomes" id="UP000072741"/>
    </source>
</evidence>
<dbReference type="Gene3D" id="3.40.50.1820">
    <property type="entry name" value="alpha/beta hydrolase"/>
    <property type="match status" value="1"/>
</dbReference>
<dbReference type="PANTHER" id="PTHR43433">
    <property type="entry name" value="HYDROLASE, ALPHA/BETA FOLD FAMILY PROTEIN"/>
    <property type="match status" value="1"/>
</dbReference>
<dbReference type="InterPro" id="IPR000073">
    <property type="entry name" value="AB_hydrolase_1"/>
</dbReference>
<comment type="caution">
    <text evidence="2">The sequence shown here is derived from an EMBL/GenBank/DDBJ whole genome shotgun (WGS) entry which is preliminary data.</text>
</comment>
<evidence type="ECO:0000259" key="1">
    <source>
        <dbReference type="Pfam" id="PF00561"/>
    </source>
</evidence>
<dbReference type="AlphaFoldDB" id="A0A147GZL1"/>
<gene>
    <name evidence="2" type="ORF">NS331_07900</name>
</gene>
<name>A0A147GZL1_9BURK</name>
<reference evidence="2 3" key="1">
    <citation type="journal article" date="2016" name="Front. Microbiol.">
        <title>Genomic Resource of Rice Seed Associated Bacteria.</title>
        <authorList>
            <person name="Midha S."/>
            <person name="Bansal K."/>
            <person name="Sharma S."/>
            <person name="Kumar N."/>
            <person name="Patil P.P."/>
            <person name="Chaudhry V."/>
            <person name="Patil P.B."/>
        </authorList>
    </citation>
    <scope>NUCLEOTIDE SEQUENCE [LARGE SCALE GENOMIC DNA]</scope>
    <source>
        <strain evidence="2 3">NS331</strain>
    </source>
</reference>
<dbReference type="SUPFAM" id="SSF53474">
    <property type="entry name" value="alpha/beta-Hydrolases"/>
    <property type="match status" value="1"/>
</dbReference>
<dbReference type="RefSeq" id="WP_058641453.1">
    <property type="nucleotide sequence ID" value="NZ_LDSL01000051.1"/>
</dbReference>
<feature type="domain" description="AB hydrolase-1" evidence="1">
    <location>
        <begin position="23"/>
        <end position="250"/>
    </location>
</feature>
<dbReference type="Proteomes" id="UP000072741">
    <property type="component" value="Unassembled WGS sequence"/>
</dbReference>
<protein>
    <recommendedName>
        <fullName evidence="1">AB hydrolase-1 domain-containing protein</fullName>
    </recommendedName>
</protein>
<proteinExistence type="predicted"/>